<gene>
    <name evidence="10" type="ORF">ATB98_06280</name>
</gene>
<dbReference type="Gene3D" id="2.60.40.60">
    <property type="entry name" value="Cadherins"/>
    <property type="match status" value="2"/>
</dbReference>
<evidence type="ECO:0000256" key="7">
    <source>
        <dbReference type="ARBA" id="ARBA00023136"/>
    </source>
</evidence>
<dbReference type="STRING" id="36856.ATB98_06280"/>
<dbReference type="GO" id="GO:0008013">
    <property type="term" value="F:beta-catenin binding"/>
    <property type="evidence" value="ECO:0007669"/>
    <property type="project" value="TreeGrafter"/>
</dbReference>
<dbReference type="SUPFAM" id="SSF49313">
    <property type="entry name" value="Cadherin-like"/>
    <property type="match status" value="2"/>
</dbReference>
<dbReference type="GO" id="GO:0045296">
    <property type="term" value="F:cadherin binding"/>
    <property type="evidence" value="ECO:0007669"/>
    <property type="project" value="TreeGrafter"/>
</dbReference>
<keyword evidence="2" id="KW-0812">Transmembrane</keyword>
<evidence type="ECO:0000313" key="10">
    <source>
        <dbReference type="EMBL" id="OAP42017.1"/>
    </source>
</evidence>
<dbReference type="InterPro" id="IPR015919">
    <property type="entry name" value="Cadherin-like_sf"/>
</dbReference>
<comment type="caution">
    <text evidence="10">The sequence shown here is derived from an EMBL/GenBank/DDBJ whole genome shotgun (WGS) entry which is preliminary data.</text>
</comment>
<dbReference type="InterPro" id="IPR039808">
    <property type="entry name" value="Cadherin"/>
</dbReference>
<keyword evidence="6" id="KW-1133">Transmembrane helix</keyword>
<dbReference type="GO" id="GO:0016339">
    <property type="term" value="P:calcium-dependent cell-cell adhesion via plasma membrane cell adhesion molecules"/>
    <property type="evidence" value="ECO:0007669"/>
    <property type="project" value="TreeGrafter"/>
</dbReference>
<sequence length="899" mass="93426">MSKLSKPVVTEFSIDFGLKGDRLAIDGVVPPLGAADRNNASRFFTEGALLATLPPLTDGWRVTPPAFADDPQRSTSDTDEGKDRQDAPSAPDNDFTPDLTPVIADEDGPGTAPATRADGHRVSAVPDEPREPDTVIRDHSAKDHDVADVGRPRVDVGKANVDPGKADADSAEPAPPTGNDADPYSGEMRLATSADTTVDTSVETSLLSQALVSTAATAPMMTTFAASSSTPTIFEARVAAAGDDIEQRVSGGISSNVSDLDMGFDGTSAQILGLRYTGIDIPQGAIITSAYIQFAADEVETGAASLRIEGEDADDAAAFANIKFNVSSRARTGASVAWDVAPWTTEGEAGLAQRTPDLSAIIQEIINRSGWAALNDIAFLISGTGTRTATSFEGNAATAPLLHIEYYLPTTSNPVVFNNPADADGATNQIAELAIAGTKVGITASASDPDAGDTVSYSIDDTRFAIDANGVITRSNTGTLDFETATSITLTVTATSSDLSTATKTYTINILNSPEPVAFNAPADTDSDPNRIAQNAAAGTEVGITASARDPDAGSTVTYSLNDARFVIDPTTGVITRSGTGTLNAQSEANITLTVTATSSDGSTDTESFNLGVTSGTSNQPPSSVTLVRTILTSQWSPASPDPSGIAYIPHLGTFLVSDGEVDEMSIFKGKNVFEMSPSGQLVGSRSTTGFSDEPTGVAYNPANRHLFYTDDTGTKSVYELNPGADGLYHTSDDIVTSFKTSAFGSTDPEGIAYDTKRGVLYIADGVSDTIYTVKPGANGKFDGVPSVGGDDIVTSFSVGSLGINDPEGVEYDPAHDLLYVIASRSKVAMLTTTGQLLGMLDISAAGARNPAGLALAPSSGNPNEMSLYIVDRGVDNDSNPNENDGKVYEFHIDNWLLS</sequence>
<dbReference type="PROSITE" id="PS50268">
    <property type="entry name" value="CADHERIN_2"/>
    <property type="match status" value="2"/>
</dbReference>
<dbReference type="OrthoDB" id="475207at2"/>
<evidence type="ECO:0000256" key="6">
    <source>
        <dbReference type="ARBA" id="ARBA00022989"/>
    </source>
</evidence>
<dbReference type="PANTHER" id="PTHR24027">
    <property type="entry name" value="CADHERIN-23"/>
    <property type="match status" value="1"/>
</dbReference>
<reference evidence="10 11" key="1">
    <citation type="submission" date="2015-11" db="EMBL/GenBank/DDBJ databases">
        <title>Ensifer anhuiense sp. nov., an effective nitrogen fixation bacterium with Glycine soja.</title>
        <authorList>
            <person name="Yan H."/>
            <person name="Chen W."/>
        </authorList>
    </citation>
    <scope>NUCLEOTIDE SEQUENCE [LARGE SCALE GENOMIC DNA]</scope>
    <source>
        <strain evidence="10 11">LMG 7837</strain>
    </source>
</reference>
<dbReference type="SUPFAM" id="SSF50956">
    <property type="entry name" value="Thermostable phytase (3-phytase)"/>
    <property type="match status" value="1"/>
</dbReference>
<evidence type="ECO:0000313" key="11">
    <source>
        <dbReference type="Proteomes" id="UP000078507"/>
    </source>
</evidence>
<dbReference type="RefSeq" id="WP_066876814.1">
    <property type="nucleotide sequence ID" value="NZ_LNQB01000083.1"/>
</dbReference>
<dbReference type="GO" id="GO:0044331">
    <property type="term" value="P:cell-cell adhesion mediated by cadherin"/>
    <property type="evidence" value="ECO:0007669"/>
    <property type="project" value="TreeGrafter"/>
</dbReference>
<evidence type="ECO:0000256" key="3">
    <source>
        <dbReference type="ARBA" id="ARBA00022729"/>
    </source>
</evidence>
<organism evidence="10 11">
    <name type="scientific">Sinorhizobium saheli</name>
    <dbReference type="NCBI Taxonomy" id="36856"/>
    <lineage>
        <taxon>Bacteria</taxon>
        <taxon>Pseudomonadati</taxon>
        <taxon>Pseudomonadota</taxon>
        <taxon>Alphaproteobacteria</taxon>
        <taxon>Hyphomicrobiales</taxon>
        <taxon>Rhizobiaceae</taxon>
        <taxon>Sinorhizobium/Ensifer group</taxon>
        <taxon>Sinorhizobium</taxon>
    </lineage>
</organism>
<dbReference type="InterPro" id="IPR002126">
    <property type="entry name" value="Cadherin-like_dom"/>
</dbReference>
<dbReference type="InterPro" id="IPR011042">
    <property type="entry name" value="6-blade_b-propeller_TolB-like"/>
</dbReference>
<protein>
    <submittedName>
        <fullName evidence="10">RTX toxin</fullName>
    </submittedName>
</protein>
<dbReference type="GO" id="GO:0007043">
    <property type="term" value="P:cell-cell junction assembly"/>
    <property type="evidence" value="ECO:0007669"/>
    <property type="project" value="TreeGrafter"/>
</dbReference>
<evidence type="ECO:0000256" key="2">
    <source>
        <dbReference type="ARBA" id="ARBA00022692"/>
    </source>
</evidence>
<keyword evidence="5" id="KW-0106">Calcium</keyword>
<proteinExistence type="predicted"/>
<dbReference type="Proteomes" id="UP000078507">
    <property type="component" value="Unassembled WGS sequence"/>
</dbReference>
<dbReference type="GO" id="GO:0005509">
    <property type="term" value="F:calcium ion binding"/>
    <property type="evidence" value="ECO:0007669"/>
    <property type="project" value="InterPro"/>
</dbReference>
<comment type="subcellular location">
    <subcellularLocation>
        <location evidence="1">Membrane</location>
        <topology evidence="1">Single-pass membrane protein</topology>
    </subcellularLocation>
</comment>
<feature type="domain" description="Cadherin" evidence="9">
    <location>
        <begin position="524"/>
        <end position="624"/>
    </location>
</feature>
<evidence type="ECO:0000256" key="5">
    <source>
        <dbReference type="ARBA" id="ARBA00022837"/>
    </source>
</evidence>
<evidence type="ECO:0000256" key="4">
    <source>
        <dbReference type="ARBA" id="ARBA00022737"/>
    </source>
</evidence>
<feature type="domain" description="Cadherin" evidence="9">
    <location>
        <begin position="429"/>
        <end position="524"/>
    </location>
</feature>
<evidence type="ECO:0000256" key="1">
    <source>
        <dbReference type="ARBA" id="ARBA00004167"/>
    </source>
</evidence>
<dbReference type="GO" id="GO:0000902">
    <property type="term" value="P:cell morphogenesis"/>
    <property type="evidence" value="ECO:0007669"/>
    <property type="project" value="TreeGrafter"/>
</dbReference>
<dbReference type="SMART" id="SM00112">
    <property type="entry name" value="CA"/>
    <property type="match status" value="2"/>
</dbReference>
<dbReference type="EMBL" id="LNQB01000083">
    <property type="protein sequence ID" value="OAP42017.1"/>
    <property type="molecule type" value="Genomic_DNA"/>
</dbReference>
<evidence type="ECO:0000256" key="8">
    <source>
        <dbReference type="SAM" id="MobiDB-lite"/>
    </source>
</evidence>
<feature type="region of interest" description="Disordered" evidence="8">
    <location>
        <begin position="55"/>
        <end position="186"/>
    </location>
</feature>
<dbReference type="Gene3D" id="2.120.10.30">
    <property type="entry name" value="TolB, C-terminal domain"/>
    <property type="match status" value="1"/>
</dbReference>
<keyword evidence="11" id="KW-1185">Reference proteome</keyword>
<keyword evidence="7" id="KW-0472">Membrane</keyword>
<evidence type="ECO:0000259" key="9">
    <source>
        <dbReference type="PROSITE" id="PS50268"/>
    </source>
</evidence>
<dbReference type="GO" id="GO:0016342">
    <property type="term" value="C:catenin complex"/>
    <property type="evidence" value="ECO:0007669"/>
    <property type="project" value="TreeGrafter"/>
</dbReference>
<keyword evidence="4" id="KW-0677">Repeat</keyword>
<dbReference type="PANTHER" id="PTHR24027:SF422">
    <property type="entry name" value="CADHERIN DOMAIN-CONTAINING PROTEIN"/>
    <property type="match status" value="1"/>
</dbReference>
<dbReference type="GO" id="GO:0005912">
    <property type="term" value="C:adherens junction"/>
    <property type="evidence" value="ECO:0007669"/>
    <property type="project" value="TreeGrafter"/>
</dbReference>
<dbReference type="GO" id="GO:0016477">
    <property type="term" value="P:cell migration"/>
    <property type="evidence" value="ECO:0007669"/>
    <property type="project" value="TreeGrafter"/>
</dbReference>
<dbReference type="GO" id="GO:0034332">
    <property type="term" value="P:adherens junction organization"/>
    <property type="evidence" value="ECO:0007669"/>
    <property type="project" value="TreeGrafter"/>
</dbReference>
<keyword evidence="3" id="KW-0732">Signal</keyword>
<feature type="compositionally biased region" description="Basic and acidic residues" evidence="8">
    <location>
        <begin position="117"/>
        <end position="156"/>
    </location>
</feature>
<dbReference type="AlphaFoldDB" id="A0A178Y3G1"/>
<name>A0A178Y3G1_SINSA</name>
<dbReference type="CDD" id="cd11304">
    <property type="entry name" value="Cadherin_repeat"/>
    <property type="match status" value="2"/>
</dbReference>
<dbReference type="GO" id="GO:0007156">
    <property type="term" value="P:homophilic cell adhesion via plasma membrane adhesion molecules"/>
    <property type="evidence" value="ECO:0007669"/>
    <property type="project" value="InterPro"/>
</dbReference>
<accession>A0A178Y3G1</accession>